<keyword evidence="5" id="KW-1185">Reference proteome</keyword>
<evidence type="ECO:0000256" key="2">
    <source>
        <dbReference type="ARBA" id="ARBA00022472"/>
    </source>
</evidence>
<evidence type="ECO:0008006" key="6">
    <source>
        <dbReference type="Google" id="ProtNLM"/>
    </source>
</evidence>
<dbReference type="Pfam" id="PF02536">
    <property type="entry name" value="mTERF"/>
    <property type="match status" value="1"/>
</dbReference>
<dbReference type="PANTHER" id="PTHR13068:SF220">
    <property type="entry name" value="F8K4.20 PROTEIN-RELATED"/>
    <property type="match status" value="1"/>
</dbReference>
<reference evidence="4" key="1">
    <citation type="submission" date="2021-01" db="EMBL/GenBank/DDBJ databases">
        <authorList>
            <person name="Bezrukov I."/>
        </authorList>
    </citation>
    <scope>NUCLEOTIDE SEQUENCE</scope>
</reference>
<proteinExistence type="inferred from homology"/>
<dbReference type="PANTHER" id="PTHR13068">
    <property type="entry name" value="CGI-12 PROTEIN-RELATED"/>
    <property type="match status" value="1"/>
</dbReference>
<keyword evidence="2" id="KW-0805">Transcription regulation</keyword>
<dbReference type="Proteomes" id="UP000682877">
    <property type="component" value="Chromosome 2"/>
</dbReference>
<dbReference type="GO" id="GO:0005737">
    <property type="term" value="C:cytoplasm"/>
    <property type="evidence" value="ECO:0007669"/>
    <property type="project" value="UniProtKB-ARBA"/>
</dbReference>
<dbReference type="SMART" id="SM00733">
    <property type="entry name" value="Mterf"/>
    <property type="match status" value="6"/>
</dbReference>
<dbReference type="GO" id="GO:0006353">
    <property type="term" value="P:DNA-templated transcription termination"/>
    <property type="evidence" value="ECO:0007669"/>
    <property type="project" value="UniProtKB-KW"/>
</dbReference>
<evidence type="ECO:0000313" key="5">
    <source>
        <dbReference type="Proteomes" id="UP000682877"/>
    </source>
</evidence>
<accession>A0A8S1ZP56</accession>
<name>A0A8S1ZP56_ARAAE</name>
<protein>
    <recommendedName>
        <fullName evidence="6">Mitochondrial transcription termination factor family protein</fullName>
    </recommendedName>
</protein>
<dbReference type="Gene3D" id="1.25.70.10">
    <property type="entry name" value="Transcription termination factor 3, mitochondrial"/>
    <property type="match status" value="1"/>
</dbReference>
<sequence length="429" mass="47745">MNSLILGARRFVGLQKWRNLSVSVQNGSAFSNSFSSASAADVNPKDGVKGETFKASSFRDSLRLAAKLTSKVNADSVLDLLRSYGFTDSQISSIIRTDPQVLISNAATSLGSKLEFLQSRGAPSSELTEIVSTVPKILGKRVGKSISRYYDIVKVIIEADKSSKYVKLSHSLPQGNKIRNVLVLRDLGVPQKRLLPLLISNFQPVCGTEKFDASLKKVVEMGFDPTTSTFVHALHMLYQMSDKTIEEKVEVYRSVGFTVDDVWAMFKKWPRSLRHSEKKVANSVETFLGLGYSRDEFLMMFKRFPQCIGYSTELVKKKTEFLVKEMNWPLKAVASVPQSLHYTSYLLVQPNSNSSVSAASSSSIKPETNNLSSEIINLTPLRGLGFTVMIKRYLECTVFSAETVEKKTNFLVKKLNWPVEAGEEDCPTV</sequence>
<keyword evidence="2" id="KW-0804">Transcription</keyword>
<keyword evidence="2" id="KW-0806">Transcription termination</keyword>
<keyword evidence="3" id="KW-0809">Transit peptide</keyword>
<organism evidence="4 5">
    <name type="scientific">Arabidopsis arenosa</name>
    <name type="common">Sand rock-cress</name>
    <name type="synonym">Cardaminopsis arenosa</name>
    <dbReference type="NCBI Taxonomy" id="38785"/>
    <lineage>
        <taxon>Eukaryota</taxon>
        <taxon>Viridiplantae</taxon>
        <taxon>Streptophyta</taxon>
        <taxon>Embryophyta</taxon>
        <taxon>Tracheophyta</taxon>
        <taxon>Spermatophyta</taxon>
        <taxon>Magnoliopsida</taxon>
        <taxon>eudicotyledons</taxon>
        <taxon>Gunneridae</taxon>
        <taxon>Pentapetalae</taxon>
        <taxon>rosids</taxon>
        <taxon>malvids</taxon>
        <taxon>Brassicales</taxon>
        <taxon>Brassicaceae</taxon>
        <taxon>Camelineae</taxon>
        <taxon>Arabidopsis</taxon>
    </lineage>
</organism>
<dbReference type="AlphaFoldDB" id="A0A8S1ZP56"/>
<evidence type="ECO:0000313" key="4">
    <source>
        <dbReference type="EMBL" id="CAE5962451.1"/>
    </source>
</evidence>
<gene>
    <name evidence="4" type="ORF">AARE701A_LOCUS4189</name>
</gene>
<dbReference type="EMBL" id="LR999452">
    <property type="protein sequence ID" value="CAE5962451.1"/>
    <property type="molecule type" value="Genomic_DNA"/>
</dbReference>
<dbReference type="GO" id="GO:0003676">
    <property type="term" value="F:nucleic acid binding"/>
    <property type="evidence" value="ECO:0007669"/>
    <property type="project" value="InterPro"/>
</dbReference>
<dbReference type="InterPro" id="IPR038538">
    <property type="entry name" value="MTERF_sf"/>
</dbReference>
<evidence type="ECO:0000256" key="3">
    <source>
        <dbReference type="ARBA" id="ARBA00022946"/>
    </source>
</evidence>
<dbReference type="InterPro" id="IPR003690">
    <property type="entry name" value="MTERF"/>
</dbReference>
<evidence type="ECO:0000256" key="1">
    <source>
        <dbReference type="ARBA" id="ARBA00007692"/>
    </source>
</evidence>
<comment type="similarity">
    <text evidence="1">Belongs to the mTERF family.</text>
</comment>